<evidence type="ECO:0000313" key="3">
    <source>
        <dbReference type="Proteomes" id="UP000035763"/>
    </source>
</evidence>
<dbReference type="STRING" id="1193182.BN11_440006"/>
<evidence type="ECO:0000256" key="1">
    <source>
        <dbReference type="SAM" id="MobiDB-lite"/>
    </source>
</evidence>
<protein>
    <submittedName>
        <fullName evidence="2">Uncharacterized protein</fullName>
    </submittedName>
</protein>
<dbReference type="AlphaFoldDB" id="W6JZ48"/>
<keyword evidence="3" id="KW-1185">Reference proteome</keyword>
<reference evidence="2 3" key="1">
    <citation type="journal article" date="2013" name="ISME J.">
        <title>A metabolic model for members of the genus Tetrasphaera involved in enhanced biological phosphorus removal.</title>
        <authorList>
            <person name="Kristiansen R."/>
            <person name="Nguyen H.T.T."/>
            <person name="Saunders A.M."/>
            <person name="Nielsen J.L."/>
            <person name="Wimmer R."/>
            <person name="Le V.Q."/>
            <person name="McIlroy S.J."/>
            <person name="Petrovski S."/>
            <person name="Seviour R.J."/>
            <person name="Calteau A."/>
            <person name="Nielsen K.L."/>
            <person name="Nielsen P.H."/>
        </authorList>
    </citation>
    <scope>NUCLEOTIDE SEQUENCE [LARGE SCALE GENOMIC DNA]</scope>
    <source>
        <strain evidence="2 3">Ben110</strain>
    </source>
</reference>
<sequence>MPGRPASPRPARPARAGIRDCRQRGRSRAQRVLEVGVLRGQHLLPGLGRLGARCRGACQQQPCCRGAAHLVTLLVEMLVDGGTNHRIHGSARAFGFCHEPIVTVLVEKQVEPSFESAHVYAH</sequence>
<evidence type="ECO:0000313" key="2">
    <source>
        <dbReference type="EMBL" id="CCH74417.1"/>
    </source>
</evidence>
<organism evidence="2 3">
    <name type="scientific">Nostocoides australiense Ben110</name>
    <dbReference type="NCBI Taxonomy" id="1193182"/>
    <lineage>
        <taxon>Bacteria</taxon>
        <taxon>Bacillati</taxon>
        <taxon>Actinomycetota</taxon>
        <taxon>Actinomycetes</taxon>
        <taxon>Micrococcales</taxon>
        <taxon>Intrasporangiaceae</taxon>
        <taxon>Nostocoides</taxon>
    </lineage>
</organism>
<name>W6JZ48_9MICO</name>
<gene>
    <name evidence="2" type="ORF">BN11_440006</name>
</gene>
<comment type="caution">
    <text evidence="2">The sequence shown here is derived from an EMBL/GenBank/DDBJ whole genome shotgun (WGS) entry which is preliminary data.</text>
</comment>
<dbReference type="EMBL" id="CAJA01000379">
    <property type="protein sequence ID" value="CCH74417.1"/>
    <property type="molecule type" value="Genomic_DNA"/>
</dbReference>
<dbReference type="Proteomes" id="UP000035763">
    <property type="component" value="Unassembled WGS sequence"/>
</dbReference>
<feature type="compositionally biased region" description="Pro residues" evidence="1">
    <location>
        <begin position="1"/>
        <end position="11"/>
    </location>
</feature>
<feature type="region of interest" description="Disordered" evidence="1">
    <location>
        <begin position="1"/>
        <end position="21"/>
    </location>
</feature>
<proteinExistence type="predicted"/>
<accession>W6JZ48</accession>